<dbReference type="PROSITE" id="PS00070">
    <property type="entry name" value="ALDEHYDE_DEHYDR_CYS"/>
    <property type="match status" value="1"/>
</dbReference>
<dbReference type="Gene3D" id="3.40.605.10">
    <property type="entry name" value="Aldehyde Dehydrogenase, Chain A, domain 1"/>
    <property type="match status" value="1"/>
</dbReference>
<evidence type="ECO:0000256" key="1">
    <source>
        <dbReference type="ARBA" id="ARBA00009986"/>
    </source>
</evidence>
<dbReference type="InterPro" id="IPR015590">
    <property type="entry name" value="Aldehyde_DH_dom"/>
</dbReference>
<dbReference type="GO" id="GO:0006210">
    <property type="term" value="P:thymine catabolic process"/>
    <property type="evidence" value="ECO:0007669"/>
    <property type="project" value="TreeGrafter"/>
</dbReference>
<evidence type="ECO:0000313" key="9">
    <source>
        <dbReference type="Proteomes" id="UP001163105"/>
    </source>
</evidence>
<dbReference type="FunFam" id="3.40.309.10:FF:000002">
    <property type="entry name" value="Methylmalonate-semialdehyde dehydrogenase (Acylating)"/>
    <property type="match status" value="1"/>
</dbReference>
<dbReference type="Gene3D" id="3.40.309.10">
    <property type="entry name" value="Aldehyde Dehydrogenase, Chain A, domain 2"/>
    <property type="match status" value="1"/>
</dbReference>
<feature type="region of interest" description="Disordered" evidence="5">
    <location>
        <begin position="1"/>
        <end position="21"/>
    </location>
</feature>
<feature type="domain" description="HAT C-terminal dimerisation" evidence="7">
    <location>
        <begin position="586"/>
        <end position="621"/>
    </location>
</feature>
<gene>
    <name evidence="8" type="primary">mmsA</name>
    <name evidence="8" type="ORF">O9K51_05869</name>
</gene>
<dbReference type="GO" id="GO:0005739">
    <property type="term" value="C:mitochondrion"/>
    <property type="evidence" value="ECO:0007669"/>
    <property type="project" value="TreeGrafter"/>
</dbReference>
<evidence type="ECO:0000256" key="2">
    <source>
        <dbReference type="ARBA" id="ARBA00013048"/>
    </source>
</evidence>
<dbReference type="InterPro" id="IPR008906">
    <property type="entry name" value="HATC_C_dom"/>
</dbReference>
<evidence type="ECO:0000256" key="5">
    <source>
        <dbReference type="SAM" id="MobiDB-lite"/>
    </source>
</evidence>
<evidence type="ECO:0000256" key="3">
    <source>
        <dbReference type="ARBA" id="ARBA00023002"/>
    </source>
</evidence>
<keyword evidence="4" id="KW-0520">NAD</keyword>
<dbReference type="SUPFAM" id="SSF53098">
    <property type="entry name" value="Ribonuclease H-like"/>
    <property type="match status" value="1"/>
</dbReference>
<evidence type="ECO:0000259" key="6">
    <source>
        <dbReference type="Pfam" id="PF00171"/>
    </source>
</evidence>
<dbReference type="FunFam" id="3.40.605.10:FF:000003">
    <property type="entry name" value="Methylmalonate-semialdehyde dehydrogenase [acylating]"/>
    <property type="match status" value="1"/>
</dbReference>
<dbReference type="InterPro" id="IPR016160">
    <property type="entry name" value="Ald_DH_CS_CYS"/>
</dbReference>
<dbReference type="InterPro" id="IPR016162">
    <property type="entry name" value="Ald_DH_N"/>
</dbReference>
<sequence>MTQGSAEKKANGRGKRPTGQRTLAESMKLDLHDPREQAIANDFIRRFDKEHFRRLLIDWIVARNHSFSIAEEAELQAIFDYLNPSVSARKANVTHTTVRDKIVAAFEQHKQQVMEVLRKAPGLIHMSFDGWRSGNRHALYGICCFFRDECNKPCKITLGLPEVSARHTGPNIAAEILDVIESYQIQDKIGYFTLDNAKNNDTAMEIIGGELGFVGSRRRGRCFGHILNLSAKAILFGHDADAFERHLSGAEPLTEAEHLIWRKKGPAGKLHNLVVAIHRSDLLTNMLRGIQREASVKLSDPKPNGRKPLDVILDNDTRWLSQLYMIRRALLLRDYIERLIAHHRIEFEQQNKSKRGGCRKSLTLPFICQPENQLSDKDWEVIELFAEILGYYEATIKMLEGDGQIRKRKRGWTGSYGNIWDVVQGFEFLLEQLERFKEIAKEFPDPEHFRININLGWQKLNEFYETLSDTPIYYTGLALHPAYRWKWFERNWADRPEWVDEAKKIVHDVWRFEYRGDTLPGEESEEPSAAEPAFKHRKSSDNPFQDYLRRNRYTAPDTGRDGLTPGEDEYLHWITHCETGDSSVDDPLTYWHDRRFKYPNLSRMALDFLTIQPMSAESERTNVLNVPYESGILSTKELNITETDATGLVEAMAKGTWTAEEVIIAFLKRATIGHQLYQLNFATEFMADEALEQARALDAHFRIKVQDWLPYKHAHGMRIINDLFYPDGAAAQLSALQASGEPWLPLTQEAFTRARKMTVAETWTVNLEREKYRTEHRLLMKERGIDFILCPAYVGVAAEPNEARYSSYTAIWNILDMPGVVFPTGLKVDATMDKIETDYQPRSLQDEVEYMSYAPEKFADAPIALQLVIDTPYFMNNKFYNSATDKYIDLHDPATNNLVTRVPEMTDSEMKAAVASAAKAFESWSKTTVLTRQQIMFRFVQLIRENFDRLAASCTIEQGKTLADAHGDVLRGVQVAEAAIAAPEFLKGELLEVSKDMETRTYREPLGVVAAICPFNFPAMVPLWCLPIATITGNTMILKPSERDPGAAMILAELVQKAGFPDGVVNVIHGARRAVDYIIDEPAIKAISFVGGNKAGEYIYTRGSANGKRVQANLGAKNHAVVVSDANKTHFVNSVVGGSFGAAGQRCMALTTLVTVGETKDWLPEIVEQARKLKVDAGFEKGSEVGPVISPQSKERIEKLIESAEKEGATILLDGRNKGPLDKYPNGNWVSPTVIADVTTDMTCYKEEIFGPVLVCLHVDTIDEAIELINKNEYGNGTAIFTRSGATAEMFRKKVEAGQIGINVPIPVPLPMFSFTGNKRSIAGGGANTFYGRPGVNFYTQQKTVTVLWSASDAVGNKASVAMPTME</sequence>
<proteinExistence type="inferred from homology"/>
<dbReference type="PANTHER" id="PTHR43866:SF3">
    <property type="entry name" value="METHYLMALONATE-SEMIALDEHYDE DEHYDROGENASE [ACYLATING], MITOCHONDRIAL"/>
    <property type="match status" value="1"/>
</dbReference>
<dbReference type="GO" id="GO:0046983">
    <property type="term" value="F:protein dimerization activity"/>
    <property type="evidence" value="ECO:0007669"/>
    <property type="project" value="InterPro"/>
</dbReference>
<accession>A0AB34FTA1</accession>
<dbReference type="NCBIfam" id="TIGR01722">
    <property type="entry name" value="MMSDH"/>
    <property type="match status" value="1"/>
</dbReference>
<evidence type="ECO:0000259" key="7">
    <source>
        <dbReference type="Pfam" id="PF05699"/>
    </source>
</evidence>
<dbReference type="Gene3D" id="3.90.1300.10">
    <property type="entry name" value="Amidase signature (AS) domain"/>
    <property type="match status" value="1"/>
</dbReference>
<dbReference type="InterPro" id="IPR016161">
    <property type="entry name" value="Ald_DH/histidinol_DH"/>
</dbReference>
<name>A0AB34FTA1_9HYPO</name>
<dbReference type="PANTHER" id="PTHR43866">
    <property type="entry name" value="MALONATE-SEMIALDEHYDE DEHYDROGENASE"/>
    <property type="match status" value="1"/>
</dbReference>
<dbReference type="EMBL" id="JAQHRD010000004">
    <property type="protein sequence ID" value="KAJ6442313.1"/>
    <property type="molecule type" value="Genomic_DNA"/>
</dbReference>
<dbReference type="GO" id="GO:0006574">
    <property type="term" value="P:L-valine catabolic process"/>
    <property type="evidence" value="ECO:0007669"/>
    <property type="project" value="TreeGrafter"/>
</dbReference>
<dbReference type="CDD" id="cd07085">
    <property type="entry name" value="ALDH_F6_MMSDH"/>
    <property type="match status" value="1"/>
</dbReference>
<dbReference type="Proteomes" id="UP001163105">
    <property type="component" value="Unassembled WGS sequence"/>
</dbReference>
<dbReference type="SUPFAM" id="SSF75304">
    <property type="entry name" value="Amidase signature (AS) enzymes"/>
    <property type="match status" value="2"/>
</dbReference>
<comment type="caution">
    <text evidence="8">The sequence shown here is derived from an EMBL/GenBank/DDBJ whole genome shotgun (WGS) entry which is preliminary data.</text>
</comment>
<dbReference type="SUPFAM" id="SSF53720">
    <property type="entry name" value="ALDH-like"/>
    <property type="match status" value="1"/>
</dbReference>
<protein>
    <recommendedName>
        <fullName evidence="2">methylmalonate-semialdehyde dehydrogenase (CoA acylating)</fullName>
        <ecNumber evidence="2">1.2.1.27</ecNumber>
    </recommendedName>
</protein>
<organism evidence="8 9">
    <name type="scientific">Purpureocillium lavendulum</name>
    <dbReference type="NCBI Taxonomy" id="1247861"/>
    <lineage>
        <taxon>Eukaryota</taxon>
        <taxon>Fungi</taxon>
        <taxon>Dikarya</taxon>
        <taxon>Ascomycota</taxon>
        <taxon>Pezizomycotina</taxon>
        <taxon>Sordariomycetes</taxon>
        <taxon>Hypocreomycetidae</taxon>
        <taxon>Hypocreales</taxon>
        <taxon>Ophiocordycipitaceae</taxon>
        <taxon>Purpureocillium</taxon>
    </lineage>
</organism>
<reference evidence="8" key="1">
    <citation type="submission" date="2023-01" db="EMBL/GenBank/DDBJ databases">
        <title>The growth and conidiation of Purpureocillium lavendulum are regulated by nitrogen source and histone H3K14 acetylation.</title>
        <authorList>
            <person name="Tang P."/>
            <person name="Han J."/>
            <person name="Zhang C."/>
            <person name="Tang P."/>
            <person name="Qi F."/>
            <person name="Zhang K."/>
            <person name="Liang L."/>
        </authorList>
    </citation>
    <scope>NUCLEOTIDE SEQUENCE</scope>
    <source>
        <strain evidence="8">YMF1.00683</strain>
    </source>
</reference>
<keyword evidence="3" id="KW-0560">Oxidoreductase</keyword>
<evidence type="ECO:0000313" key="8">
    <source>
        <dbReference type="EMBL" id="KAJ6442313.1"/>
    </source>
</evidence>
<dbReference type="Pfam" id="PF05699">
    <property type="entry name" value="Dimer_Tnp_hAT"/>
    <property type="match status" value="1"/>
</dbReference>
<feature type="compositionally biased region" description="Basic and acidic residues" evidence="5">
    <location>
        <begin position="1"/>
        <end position="10"/>
    </location>
</feature>
<dbReference type="GO" id="GO:0004491">
    <property type="term" value="F:methylmalonate-semialdehyde dehydrogenase (acylating, NAD) activity"/>
    <property type="evidence" value="ECO:0007669"/>
    <property type="project" value="UniProtKB-EC"/>
</dbReference>
<feature type="domain" description="Aldehyde dehydrogenase" evidence="6">
    <location>
        <begin position="882"/>
        <end position="1345"/>
    </location>
</feature>
<evidence type="ECO:0000256" key="4">
    <source>
        <dbReference type="ARBA" id="ARBA00023027"/>
    </source>
</evidence>
<feature type="region of interest" description="Disordered" evidence="5">
    <location>
        <begin position="519"/>
        <end position="544"/>
    </location>
</feature>
<dbReference type="InterPro" id="IPR012337">
    <property type="entry name" value="RNaseH-like_sf"/>
</dbReference>
<dbReference type="EC" id="1.2.1.27" evidence="2"/>
<dbReference type="Pfam" id="PF00171">
    <property type="entry name" value="Aldedh"/>
    <property type="match status" value="1"/>
</dbReference>
<dbReference type="InterPro" id="IPR036928">
    <property type="entry name" value="AS_sf"/>
</dbReference>
<keyword evidence="9" id="KW-1185">Reference proteome</keyword>
<comment type="similarity">
    <text evidence="1">Belongs to the aldehyde dehydrogenase family.</text>
</comment>
<dbReference type="InterPro" id="IPR010061">
    <property type="entry name" value="MeMal-semiAld_DH"/>
</dbReference>
<dbReference type="InterPro" id="IPR016163">
    <property type="entry name" value="Ald_DH_C"/>
</dbReference>